<gene>
    <name evidence="6" type="primary">rpfG_5</name>
    <name evidence="6" type="ORF">I41_55520</name>
</gene>
<dbReference type="GO" id="GO:0000160">
    <property type="term" value="P:phosphorelay signal transduction system"/>
    <property type="evidence" value="ECO:0007669"/>
    <property type="project" value="InterPro"/>
</dbReference>
<dbReference type="AlphaFoldDB" id="A0A517U6P6"/>
<dbReference type="InterPro" id="IPR011006">
    <property type="entry name" value="CheY-like_superfamily"/>
</dbReference>
<feature type="domain" description="HD-GYP" evidence="5">
    <location>
        <begin position="183"/>
        <end position="401"/>
    </location>
</feature>
<feature type="domain" description="Response regulatory" evidence="4">
    <location>
        <begin position="39"/>
        <end position="156"/>
    </location>
</feature>
<dbReference type="CDD" id="cd00077">
    <property type="entry name" value="HDc"/>
    <property type="match status" value="1"/>
</dbReference>
<dbReference type="InterPro" id="IPR052020">
    <property type="entry name" value="Cyclic_di-GMP/3'3'-cGAMP_PDE"/>
</dbReference>
<proteinExistence type="predicted"/>
<evidence type="ECO:0000256" key="3">
    <source>
        <dbReference type="SAM" id="MobiDB-lite"/>
    </source>
</evidence>
<feature type="modified residue" description="4-aspartylphosphate" evidence="1">
    <location>
        <position position="89"/>
    </location>
</feature>
<dbReference type="PANTHER" id="PTHR45228:SF1">
    <property type="entry name" value="CYCLIC DI-GMP PHOSPHODIESTERASE TM_0186"/>
    <property type="match status" value="1"/>
</dbReference>
<dbReference type="PROSITE" id="PS51832">
    <property type="entry name" value="HD_GYP"/>
    <property type="match status" value="1"/>
</dbReference>
<dbReference type="Pfam" id="PF00072">
    <property type="entry name" value="Response_reg"/>
    <property type="match status" value="1"/>
</dbReference>
<evidence type="ECO:0000256" key="2">
    <source>
        <dbReference type="SAM" id="Coils"/>
    </source>
</evidence>
<keyword evidence="6" id="KW-0378">Hydrolase</keyword>
<evidence type="ECO:0000259" key="5">
    <source>
        <dbReference type="PROSITE" id="PS51832"/>
    </source>
</evidence>
<keyword evidence="2" id="KW-0175">Coiled coil</keyword>
<dbReference type="SUPFAM" id="SSF109604">
    <property type="entry name" value="HD-domain/PDEase-like"/>
    <property type="match status" value="1"/>
</dbReference>
<dbReference type="InterPro" id="IPR001789">
    <property type="entry name" value="Sig_transdc_resp-reg_receiver"/>
</dbReference>
<dbReference type="PANTHER" id="PTHR45228">
    <property type="entry name" value="CYCLIC DI-GMP PHOSPHODIESTERASE TM_0186-RELATED"/>
    <property type="match status" value="1"/>
</dbReference>
<dbReference type="Pfam" id="PF13487">
    <property type="entry name" value="HD_5"/>
    <property type="match status" value="1"/>
</dbReference>
<dbReference type="GO" id="GO:0071111">
    <property type="term" value="F:cyclic-guanylate-specific phosphodiesterase activity"/>
    <property type="evidence" value="ECO:0007669"/>
    <property type="project" value="UniProtKB-EC"/>
</dbReference>
<dbReference type="EC" id="3.1.4.52" evidence="6"/>
<dbReference type="SUPFAM" id="SSF52172">
    <property type="entry name" value="CheY-like"/>
    <property type="match status" value="1"/>
</dbReference>
<dbReference type="Gene3D" id="3.40.50.2300">
    <property type="match status" value="1"/>
</dbReference>
<evidence type="ECO:0000313" key="6">
    <source>
        <dbReference type="EMBL" id="QDT76302.1"/>
    </source>
</evidence>
<evidence type="ECO:0000256" key="1">
    <source>
        <dbReference type="PROSITE-ProRule" id="PRU00169"/>
    </source>
</evidence>
<sequence>MLMTISTAIAESKSPPTVAADPPRASQQSADSASIKQCKLMVVDDEPTNVKIVRRLLELEGFSQFVTTTDGRKAMALIRDERPDCVLLDLMMPFVTGLDVLDELRHDPKTAHIPAIILTAVTDHKVRCEALKRGATDFLNKPVDPAELAPRVVNVLTAKAYQDQLLRYNHDLEAAVRERTRQLEQAYREIGLVLARAAEYRDNDTGLHVVRVGRYARLIGEELGIVDDEADLLERAAQLHDVGKIGIPDAILLKPGRLTDEEFELMKHHCTFGDRILQPYTGDEQPAAAGGAGRLGGVTGGATPLLVLAHRIAMSHHEHWDGTGYPTGLQGEEIPLEGRITAVADVFDALSSKRCYKESFPIDECFDTMAEKRGNHFDPQVLDAFLRRREDVVDVLMRYADGA</sequence>
<dbReference type="Proteomes" id="UP000317909">
    <property type="component" value="Chromosome"/>
</dbReference>
<evidence type="ECO:0000313" key="7">
    <source>
        <dbReference type="Proteomes" id="UP000317909"/>
    </source>
</evidence>
<keyword evidence="7" id="KW-1185">Reference proteome</keyword>
<dbReference type="KEGG" id="llh:I41_55520"/>
<dbReference type="Gene3D" id="1.10.3210.10">
    <property type="entry name" value="Hypothetical protein af1432"/>
    <property type="match status" value="1"/>
</dbReference>
<name>A0A517U6P6_9BACT</name>
<protein>
    <submittedName>
        <fullName evidence="6">Cyclic di-GMP phosphodiesterase response regulator RpfG</fullName>
        <ecNumber evidence="6">3.1.4.52</ecNumber>
    </submittedName>
</protein>
<dbReference type="SMART" id="SM00448">
    <property type="entry name" value="REC"/>
    <property type="match status" value="1"/>
</dbReference>
<evidence type="ECO:0000259" key="4">
    <source>
        <dbReference type="PROSITE" id="PS50110"/>
    </source>
</evidence>
<dbReference type="InterPro" id="IPR037522">
    <property type="entry name" value="HD_GYP_dom"/>
</dbReference>
<dbReference type="InterPro" id="IPR003607">
    <property type="entry name" value="HD/PDEase_dom"/>
</dbReference>
<dbReference type="RefSeq" id="WP_145436166.1">
    <property type="nucleotide sequence ID" value="NZ_CP036339.1"/>
</dbReference>
<accession>A0A517U6P6</accession>
<dbReference type="PROSITE" id="PS50110">
    <property type="entry name" value="RESPONSE_REGULATORY"/>
    <property type="match status" value="1"/>
</dbReference>
<feature type="region of interest" description="Disordered" evidence="3">
    <location>
        <begin position="12"/>
        <end position="32"/>
    </location>
</feature>
<dbReference type="OrthoDB" id="9759601at2"/>
<dbReference type="EMBL" id="CP036339">
    <property type="protein sequence ID" value="QDT76302.1"/>
    <property type="molecule type" value="Genomic_DNA"/>
</dbReference>
<feature type="coiled-coil region" evidence="2">
    <location>
        <begin position="158"/>
        <end position="189"/>
    </location>
</feature>
<dbReference type="SMART" id="SM00471">
    <property type="entry name" value="HDc"/>
    <property type="match status" value="1"/>
</dbReference>
<reference evidence="6 7" key="1">
    <citation type="submission" date="2019-02" db="EMBL/GenBank/DDBJ databases">
        <title>Deep-cultivation of Planctomycetes and their phenomic and genomic characterization uncovers novel biology.</title>
        <authorList>
            <person name="Wiegand S."/>
            <person name="Jogler M."/>
            <person name="Boedeker C."/>
            <person name="Pinto D."/>
            <person name="Vollmers J."/>
            <person name="Rivas-Marin E."/>
            <person name="Kohn T."/>
            <person name="Peeters S.H."/>
            <person name="Heuer A."/>
            <person name="Rast P."/>
            <person name="Oberbeckmann S."/>
            <person name="Bunk B."/>
            <person name="Jeske O."/>
            <person name="Meyerdierks A."/>
            <person name="Storesund J.E."/>
            <person name="Kallscheuer N."/>
            <person name="Luecker S."/>
            <person name="Lage O.M."/>
            <person name="Pohl T."/>
            <person name="Merkel B.J."/>
            <person name="Hornburger P."/>
            <person name="Mueller R.-W."/>
            <person name="Bruemmer F."/>
            <person name="Labrenz M."/>
            <person name="Spormann A.M."/>
            <person name="Op den Camp H."/>
            <person name="Overmann J."/>
            <person name="Amann R."/>
            <person name="Jetten M.S.M."/>
            <person name="Mascher T."/>
            <person name="Medema M.H."/>
            <person name="Devos D.P."/>
            <person name="Kaster A.-K."/>
            <person name="Ovreas L."/>
            <person name="Rohde M."/>
            <person name="Galperin M.Y."/>
            <person name="Jogler C."/>
        </authorList>
    </citation>
    <scope>NUCLEOTIDE SEQUENCE [LARGE SCALE GENOMIC DNA]</scope>
    <source>
        <strain evidence="6 7">I41</strain>
    </source>
</reference>
<organism evidence="6 7">
    <name type="scientific">Lacipirellula limnantheis</name>
    <dbReference type="NCBI Taxonomy" id="2528024"/>
    <lineage>
        <taxon>Bacteria</taxon>
        <taxon>Pseudomonadati</taxon>
        <taxon>Planctomycetota</taxon>
        <taxon>Planctomycetia</taxon>
        <taxon>Pirellulales</taxon>
        <taxon>Lacipirellulaceae</taxon>
        <taxon>Lacipirellula</taxon>
    </lineage>
</organism>
<keyword evidence="1" id="KW-0597">Phosphoprotein</keyword>